<dbReference type="SUPFAM" id="SSF52047">
    <property type="entry name" value="RNI-like"/>
    <property type="match status" value="1"/>
</dbReference>
<sequence>MRNKKKEKLAEQEFWGTFYYMNVPKHIDGIPLHVEQVRFRLYNHVDDDHLVRMVQGIKSVGQLDLDETYITNAGIAELVKLDSITELRLKGCDSITNEAMPFICSINGLELLHLIGTSITTAGFEQIGKLTSLKKLLIRADRDDPLLEEIYVQLPKGCELIVDYKGYPFDDNSSLKSFLV</sequence>
<dbReference type="InterPro" id="IPR032675">
    <property type="entry name" value="LRR_dom_sf"/>
</dbReference>
<dbReference type="OrthoDB" id="757190at2"/>
<reference evidence="1 2" key="1">
    <citation type="submission" date="2019-04" db="EMBL/GenBank/DDBJ databases">
        <title>Pedobacter sp. RP-3-22 sp. nov., isolated from Arctic soil.</title>
        <authorList>
            <person name="Dahal R.H."/>
            <person name="Kim D.-U."/>
        </authorList>
    </citation>
    <scope>NUCLEOTIDE SEQUENCE [LARGE SCALE GENOMIC DNA]</scope>
    <source>
        <strain evidence="1 2">RP-3-22</strain>
    </source>
</reference>
<protein>
    <recommendedName>
        <fullName evidence="3">Leucine-rich repeat domain-containing protein</fullName>
    </recommendedName>
</protein>
<keyword evidence="2" id="KW-1185">Reference proteome</keyword>
<dbReference type="RefSeq" id="WP_136838767.1">
    <property type="nucleotide sequence ID" value="NZ_SWBR01000001.1"/>
</dbReference>
<comment type="caution">
    <text evidence="1">The sequence shown here is derived from an EMBL/GenBank/DDBJ whole genome shotgun (WGS) entry which is preliminary data.</text>
</comment>
<evidence type="ECO:0000313" key="1">
    <source>
        <dbReference type="EMBL" id="TKC12642.1"/>
    </source>
</evidence>
<dbReference type="EMBL" id="SWBR01000001">
    <property type="protein sequence ID" value="TKC12642.1"/>
    <property type="molecule type" value="Genomic_DNA"/>
</dbReference>
<evidence type="ECO:0000313" key="2">
    <source>
        <dbReference type="Proteomes" id="UP000309488"/>
    </source>
</evidence>
<name>A0A4V5P0N3_9SPHI</name>
<evidence type="ECO:0008006" key="3">
    <source>
        <dbReference type="Google" id="ProtNLM"/>
    </source>
</evidence>
<dbReference type="Proteomes" id="UP000309488">
    <property type="component" value="Unassembled WGS sequence"/>
</dbReference>
<organism evidence="1 2">
    <name type="scientific">Pedobacter polaris</name>
    <dbReference type="NCBI Taxonomy" id="2571273"/>
    <lineage>
        <taxon>Bacteria</taxon>
        <taxon>Pseudomonadati</taxon>
        <taxon>Bacteroidota</taxon>
        <taxon>Sphingobacteriia</taxon>
        <taxon>Sphingobacteriales</taxon>
        <taxon>Sphingobacteriaceae</taxon>
        <taxon>Pedobacter</taxon>
    </lineage>
</organism>
<proteinExistence type="predicted"/>
<dbReference type="Gene3D" id="3.80.10.10">
    <property type="entry name" value="Ribonuclease Inhibitor"/>
    <property type="match status" value="1"/>
</dbReference>
<gene>
    <name evidence="1" type="ORF">FA048_03215</name>
</gene>
<dbReference type="AlphaFoldDB" id="A0A4V5P0N3"/>
<accession>A0A4V5P0N3</accession>